<accession>A0A6C2YRL1</accession>
<sequence>MSMESRESFDDWDDGTLDRRDWGRWLLAMGLGGVVAESTAAAQESAPAQPAPGSAPAAEPPKAALKPPQAIEVLIRERFANVLTAEQIQVVLQGVLAYRRQAAVLRAAEVDWQTGPIVPPNLDSPTAQPQSRE</sequence>
<dbReference type="EMBL" id="LR586016">
    <property type="protein sequence ID" value="VIP04126.1"/>
    <property type="molecule type" value="Genomic_DNA"/>
</dbReference>
<dbReference type="Proteomes" id="UP000464378">
    <property type="component" value="Chromosome"/>
</dbReference>
<protein>
    <submittedName>
        <fullName evidence="2">Uncharacterized protein</fullName>
    </submittedName>
</protein>
<gene>
    <name evidence="2" type="ORF">GMBLW1_50670</name>
</gene>
<dbReference type="AlphaFoldDB" id="A0A6C2YRL1"/>
<proteinExistence type="predicted"/>
<feature type="region of interest" description="Disordered" evidence="1">
    <location>
        <begin position="38"/>
        <end position="65"/>
    </location>
</feature>
<keyword evidence="3" id="KW-1185">Reference proteome</keyword>
<evidence type="ECO:0000313" key="2">
    <source>
        <dbReference type="EMBL" id="VIP04126.1"/>
    </source>
</evidence>
<dbReference type="RefSeq" id="WP_162655769.1">
    <property type="nucleotide sequence ID" value="NZ_LR593887.1"/>
</dbReference>
<organism evidence="2">
    <name type="scientific">Tuwongella immobilis</name>
    <dbReference type="NCBI Taxonomy" id="692036"/>
    <lineage>
        <taxon>Bacteria</taxon>
        <taxon>Pseudomonadati</taxon>
        <taxon>Planctomycetota</taxon>
        <taxon>Planctomycetia</taxon>
        <taxon>Gemmatales</taxon>
        <taxon>Gemmataceae</taxon>
        <taxon>Tuwongella</taxon>
    </lineage>
</organism>
<dbReference type="InParanoid" id="A0A6C2YRL1"/>
<evidence type="ECO:0000256" key="1">
    <source>
        <dbReference type="SAM" id="MobiDB-lite"/>
    </source>
</evidence>
<evidence type="ECO:0000313" key="3">
    <source>
        <dbReference type="Proteomes" id="UP000464378"/>
    </source>
</evidence>
<dbReference type="EMBL" id="LR593887">
    <property type="protein sequence ID" value="VTS05617.1"/>
    <property type="molecule type" value="Genomic_DNA"/>
</dbReference>
<name>A0A6C2YRL1_9BACT</name>
<reference evidence="2" key="1">
    <citation type="submission" date="2019-04" db="EMBL/GenBank/DDBJ databases">
        <authorList>
            <consortium name="Science for Life Laboratories"/>
        </authorList>
    </citation>
    <scope>NUCLEOTIDE SEQUENCE</scope>
    <source>
        <strain evidence="2">MBLW1</strain>
    </source>
</reference>
<dbReference type="KEGG" id="tim:GMBLW1_50670"/>